<protein>
    <recommendedName>
        <fullName evidence="2">Copper homeostasis protein cutC homolog</fullName>
    </recommendedName>
</protein>
<accession>A0A3N2PXR2</accession>
<dbReference type="OrthoDB" id="7392499at2759"/>
<reference evidence="4 5" key="1">
    <citation type="journal article" date="2018" name="Mol. Ecol.">
        <title>The obligate alkalophilic soda-lake fungus Sodiomyces alkalinus has shifted to a protein diet.</title>
        <authorList>
            <person name="Grum-Grzhimaylo A.A."/>
            <person name="Falkoski D.L."/>
            <person name="van den Heuvel J."/>
            <person name="Valero-Jimenez C.A."/>
            <person name="Min B."/>
            <person name="Choi I.G."/>
            <person name="Lipzen A."/>
            <person name="Daum C.G."/>
            <person name="Aanen D.K."/>
            <person name="Tsang A."/>
            <person name="Henrissat B."/>
            <person name="Bilanenko E.N."/>
            <person name="de Vries R.P."/>
            <person name="van Kan J.A.L."/>
            <person name="Grigoriev I.V."/>
            <person name="Debets A.J.M."/>
        </authorList>
    </citation>
    <scope>NUCLEOTIDE SEQUENCE [LARGE SCALE GENOMIC DNA]</scope>
    <source>
        <strain evidence="4 5">F11</strain>
    </source>
</reference>
<sequence length="156" mass="16815">MSRKATSIPKTTRKRLPLCPLEVPIFSPAVTLQSQCLPIARIELKATASYPAGGLTPPLRDVQCITSLTTSSSPSPSPSPPSSLSSSSSSYGSGRPSIRVMIRPRGPRDGGRERDFIYSDAEFQAMLSSVANLLVRDRETEVEAILDRKKASTTSH</sequence>
<dbReference type="RefSeq" id="XP_028467078.1">
    <property type="nucleotide sequence ID" value="XM_028614156.1"/>
</dbReference>
<evidence type="ECO:0000256" key="1">
    <source>
        <dbReference type="ARBA" id="ARBA00007768"/>
    </source>
</evidence>
<dbReference type="PANTHER" id="PTHR12598">
    <property type="entry name" value="COPPER HOMEOSTASIS PROTEIN CUTC"/>
    <property type="match status" value="1"/>
</dbReference>
<name>A0A3N2PXR2_SODAK</name>
<dbReference type="PANTHER" id="PTHR12598:SF0">
    <property type="entry name" value="COPPER HOMEOSTASIS PROTEIN CUTC HOMOLOG"/>
    <property type="match status" value="1"/>
</dbReference>
<organism evidence="4 5">
    <name type="scientific">Sodiomyces alkalinus (strain CBS 110278 / VKM F-3762 / F11)</name>
    <name type="common">Alkaliphilic filamentous fungus</name>
    <dbReference type="NCBI Taxonomy" id="1314773"/>
    <lineage>
        <taxon>Eukaryota</taxon>
        <taxon>Fungi</taxon>
        <taxon>Dikarya</taxon>
        <taxon>Ascomycota</taxon>
        <taxon>Pezizomycotina</taxon>
        <taxon>Sordariomycetes</taxon>
        <taxon>Hypocreomycetidae</taxon>
        <taxon>Glomerellales</taxon>
        <taxon>Plectosphaerellaceae</taxon>
        <taxon>Sodiomyces</taxon>
    </lineage>
</organism>
<dbReference type="Proteomes" id="UP000272025">
    <property type="component" value="Unassembled WGS sequence"/>
</dbReference>
<dbReference type="AlphaFoldDB" id="A0A3N2PXR2"/>
<dbReference type="InterPro" id="IPR036822">
    <property type="entry name" value="CutC-like_dom_sf"/>
</dbReference>
<gene>
    <name evidence="4" type="ORF">SODALDRAFT_359150</name>
</gene>
<proteinExistence type="inferred from homology"/>
<evidence type="ECO:0000313" key="5">
    <source>
        <dbReference type="Proteomes" id="UP000272025"/>
    </source>
</evidence>
<dbReference type="InterPro" id="IPR005627">
    <property type="entry name" value="CutC-like"/>
</dbReference>
<dbReference type="STRING" id="1314773.A0A3N2PXR2"/>
<keyword evidence="5" id="KW-1185">Reference proteome</keyword>
<comment type="similarity">
    <text evidence="1">Belongs to the CutC family.</text>
</comment>
<feature type="region of interest" description="Disordered" evidence="3">
    <location>
        <begin position="66"/>
        <end position="113"/>
    </location>
</feature>
<evidence type="ECO:0000256" key="3">
    <source>
        <dbReference type="SAM" id="MobiDB-lite"/>
    </source>
</evidence>
<dbReference type="GO" id="GO:0005507">
    <property type="term" value="F:copper ion binding"/>
    <property type="evidence" value="ECO:0007669"/>
    <property type="project" value="TreeGrafter"/>
</dbReference>
<evidence type="ECO:0000256" key="2">
    <source>
        <dbReference type="ARBA" id="ARBA00019014"/>
    </source>
</evidence>
<evidence type="ECO:0000313" key="4">
    <source>
        <dbReference type="EMBL" id="ROT39272.1"/>
    </source>
</evidence>
<dbReference type="Gene3D" id="3.20.20.380">
    <property type="entry name" value="Copper homeostasis (CutC) domain"/>
    <property type="match status" value="1"/>
</dbReference>
<dbReference type="EMBL" id="ML119054">
    <property type="protein sequence ID" value="ROT39272.1"/>
    <property type="molecule type" value="Genomic_DNA"/>
</dbReference>
<dbReference type="GeneID" id="39582634"/>